<evidence type="ECO:0000313" key="2">
    <source>
        <dbReference type="Proteomes" id="UP000030645"/>
    </source>
</evidence>
<accession>W9S650</accession>
<organism evidence="1 2">
    <name type="scientific">Morus notabilis</name>
    <dbReference type="NCBI Taxonomy" id="981085"/>
    <lineage>
        <taxon>Eukaryota</taxon>
        <taxon>Viridiplantae</taxon>
        <taxon>Streptophyta</taxon>
        <taxon>Embryophyta</taxon>
        <taxon>Tracheophyta</taxon>
        <taxon>Spermatophyta</taxon>
        <taxon>Magnoliopsida</taxon>
        <taxon>eudicotyledons</taxon>
        <taxon>Gunneridae</taxon>
        <taxon>Pentapetalae</taxon>
        <taxon>rosids</taxon>
        <taxon>fabids</taxon>
        <taxon>Rosales</taxon>
        <taxon>Moraceae</taxon>
        <taxon>Moreae</taxon>
        <taxon>Morus</taxon>
    </lineage>
</organism>
<dbReference type="EMBL" id="KE346160">
    <property type="protein sequence ID" value="EXC28040.1"/>
    <property type="molecule type" value="Genomic_DNA"/>
</dbReference>
<keyword evidence="2" id="KW-1185">Reference proteome</keyword>
<gene>
    <name evidence="1" type="ORF">L484_022273</name>
</gene>
<name>W9S650_9ROSA</name>
<sequence length="57" mass="6329">MGIKECESGLQVTKVSSQSYSGLLDGQAEARVAEMSWVHGSGLYYARLEIKFRCKVM</sequence>
<proteinExistence type="predicted"/>
<reference evidence="2" key="1">
    <citation type="submission" date="2013-01" db="EMBL/GenBank/DDBJ databases">
        <title>Draft Genome Sequence of a Mulberry Tree, Morus notabilis C.K. Schneid.</title>
        <authorList>
            <person name="He N."/>
            <person name="Zhao S."/>
        </authorList>
    </citation>
    <scope>NUCLEOTIDE SEQUENCE</scope>
</reference>
<dbReference type="AlphaFoldDB" id="W9S650"/>
<evidence type="ECO:0000313" key="1">
    <source>
        <dbReference type="EMBL" id="EXC28040.1"/>
    </source>
</evidence>
<protein>
    <submittedName>
        <fullName evidence="1">Uncharacterized protein</fullName>
    </submittedName>
</protein>
<dbReference type="Proteomes" id="UP000030645">
    <property type="component" value="Unassembled WGS sequence"/>
</dbReference>